<dbReference type="PRINTS" id="PR00385">
    <property type="entry name" value="P450"/>
</dbReference>
<dbReference type="Proteomes" id="UP000832041">
    <property type="component" value="Chromosome"/>
</dbReference>
<evidence type="ECO:0000256" key="1">
    <source>
        <dbReference type="ARBA" id="ARBA00010617"/>
    </source>
</evidence>
<dbReference type="EMBL" id="CP051627">
    <property type="protein sequence ID" value="UPT20951.1"/>
    <property type="molecule type" value="Genomic_DNA"/>
</dbReference>
<keyword evidence="4" id="KW-1185">Reference proteome</keyword>
<dbReference type="InterPro" id="IPR001128">
    <property type="entry name" value="Cyt_P450"/>
</dbReference>
<reference evidence="3 4" key="1">
    <citation type="submission" date="2020-04" db="EMBL/GenBank/DDBJ databases">
        <title>Thermobifida alba genome sequencing and assembly.</title>
        <authorList>
            <person name="Luzics S."/>
            <person name="Horvath B."/>
            <person name="Nagy I."/>
            <person name="Toth A."/>
            <person name="Nagy I."/>
            <person name="Kukolya J."/>
        </authorList>
    </citation>
    <scope>NUCLEOTIDE SEQUENCE [LARGE SCALE GENOMIC DNA]</scope>
    <source>
        <strain evidence="3 4">DSM 43795</strain>
    </source>
</reference>
<keyword evidence="2" id="KW-0408">Iron</keyword>
<accession>A0ABY4KZT8</accession>
<sequence>MAAVPEPVVLTPADAREQALRLRAAGPLARVVVEGLEVWALTRDRELREALTDPRFRRNWRTWRALAEGEVATDHPVAAMVYLDNMLTVDGEAHRRMRGPVARAFTPRRVESLRPAVGAVVDSLLEELAERDGPVDLKAEFAYPLSMRVFSELFGIPERDHDRMRQMVATAFSPSTPEEVRAMREQLDAFLTELISDKRSEPGEDLTSALVSATDEEHQLSDAELRDTLWLLVTAGFETTSSALVNGVQALLSHPEQLALLRSGSAAWTDAVEEVLRQAGSVATLPFLFAAEDVEIGGRTVRAGEPVLLAYLAANLDTDRYGADAAEFDLTRSRPRHLAFGHGPHTCLGAALARLELEVALKALFIRFPEVSLVEGDVPRLGSVFINSPASLPVRLSAQRAAA</sequence>
<evidence type="ECO:0000313" key="4">
    <source>
        <dbReference type="Proteomes" id="UP000832041"/>
    </source>
</evidence>
<protein>
    <submittedName>
        <fullName evidence="3">Cytochrome P450</fullName>
    </submittedName>
</protein>
<dbReference type="Gene3D" id="1.10.630.10">
    <property type="entry name" value="Cytochrome P450"/>
    <property type="match status" value="1"/>
</dbReference>
<gene>
    <name evidence="3" type="ORF">FOF52_08235</name>
</gene>
<dbReference type="SUPFAM" id="SSF48264">
    <property type="entry name" value="Cytochrome P450"/>
    <property type="match status" value="1"/>
</dbReference>
<evidence type="ECO:0000256" key="2">
    <source>
        <dbReference type="RuleBase" id="RU000461"/>
    </source>
</evidence>
<dbReference type="CDD" id="cd11029">
    <property type="entry name" value="CYP107-like"/>
    <property type="match status" value="1"/>
</dbReference>
<evidence type="ECO:0000313" key="3">
    <source>
        <dbReference type="EMBL" id="UPT20951.1"/>
    </source>
</evidence>
<dbReference type="InterPro" id="IPR002397">
    <property type="entry name" value="Cyt_P450_B"/>
</dbReference>
<dbReference type="PRINTS" id="PR00359">
    <property type="entry name" value="BP450"/>
</dbReference>
<dbReference type="Pfam" id="PF00067">
    <property type="entry name" value="p450"/>
    <property type="match status" value="2"/>
</dbReference>
<keyword evidence="2" id="KW-0503">Monooxygenase</keyword>
<dbReference type="InterPro" id="IPR036396">
    <property type="entry name" value="Cyt_P450_sf"/>
</dbReference>
<dbReference type="PANTHER" id="PTHR46696">
    <property type="entry name" value="P450, PUTATIVE (EUROFUNG)-RELATED"/>
    <property type="match status" value="1"/>
</dbReference>
<keyword evidence="2" id="KW-0560">Oxidoreductase</keyword>
<comment type="similarity">
    <text evidence="1 2">Belongs to the cytochrome P450 family.</text>
</comment>
<keyword evidence="2" id="KW-0349">Heme</keyword>
<proteinExistence type="inferred from homology"/>
<dbReference type="PANTHER" id="PTHR46696:SF1">
    <property type="entry name" value="CYTOCHROME P450 YJIB-RELATED"/>
    <property type="match status" value="1"/>
</dbReference>
<dbReference type="InterPro" id="IPR017972">
    <property type="entry name" value="Cyt_P450_CS"/>
</dbReference>
<dbReference type="PROSITE" id="PS00086">
    <property type="entry name" value="CYTOCHROME_P450"/>
    <property type="match status" value="1"/>
</dbReference>
<organism evidence="3 4">
    <name type="scientific">Thermobifida alba</name>
    <name type="common">Thermomonospora alba</name>
    <dbReference type="NCBI Taxonomy" id="53522"/>
    <lineage>
        <taxon>Bacteria</taxon>
        <taxon>Bacillati</taxon>
        <taxon>Actinomycetota</taxon>
        <taxon>Actinomycetes</taxon>
        <taxon>Streptosporangiales</taxon>
        <taxon>Nocardiopsidaceae</taxon>
        <taxon>Thermobifida</taxon>
    </lineage>
</organism>
<name>A0ABY4KZT8_THEAE</name>
<keyword evidence="2" id="KW-0479">Metal-binding</keyword>